<proteinExistence type="predicted"/>
<dbReference type="AlphaFoldDB" id="A0A510IBU1"/>
<feature type="transmembrane region" description="Helical" evidence="8">
    <location>
        <begin position="505"/>
        <end position="526"/>
    </location>
</feature>
<dbReference type="Pfam" id="PF04632">
    <property type="entry name" value="FUSC"/>
    <property type="match status" value="1"/>
</dbReference>
<evidence type="ECO:0000256" key="2">
    <source>
        <dbReference type="ARBA" id="ARBA00022448"/>
    </source>
</evidence>
<feature type="transmembrane region" description="Helical" evidence="8">
    <location>
        <begin position="81"/>
        <end position="99"/>
    </location>
</feature>
<reference evidence="10" key="1">
    <citation type="submission" date="2019-07" db="EMBL/GenBank/DDBJ databases">
        <title>Complete Genome Sequences of Vibrion rotiferianus strain AM7.</title>
        <authorList>
            <person name="Miyazaki K."/>
            <person name="Wiseschart A."/>
            <person name="Pootanakit K."/>
            <person name="Ishimori K."/>
            <person name="Kitahara K."/>
        </authorList>
    </citation>
    <scope>NUCLEOTIDE SEQUENCE [LARGE SCALE GENOMIC DNA]</scope>
    <source>
        <strain evidence="10">AM7</strain>
    </source>
</reference>
<evidence type="ECO:0000313" key="9">
    <source>
        <dbReference type="EMBL" id="BBL91245.1"/>
    </source>
</evidence>
<keyword evidence="5 8" id="KW-1133">Transmembrane helix</keyword>
<feature type="compositionally biased region" description="Acidic residues" evidence="7">
    <location>
        <begin position="200"/>
        <end position="210"/>
    </location>
</feature>
<protein>
    <submittedName>
        <fullName evidence="9">Fusaric acid resistance family protein</fullName>
    </submittedName>
</protein>
<organism evidence="9 10">
    <name type="scientific">Vibrio rotiferianus</name>
    <dbReference type="NCBI Taxonomy" id="190895"/>
    <lineage>
        <taxon>Bacteria</taxon>
        <taxon>Pseudomonadati</taxon>
        <taxon>Pseudomonadota</taxon>
        <taxon>Gammaproteobacteria</taxon>
        <taxon>Vibrionales</taxon>
        <taxon>Vibrionaceae</taxon>
        <taxon>Vibrio</taxon>
    </lineage>
</organism>
<feature type="transmembrane region" description="Helical" evidence="8">
    <location>
        <begin position="435"/>
        <end position="453"/>
    </location>
</feature>
<accession>A0A510IBU1</accession>
<dbReference type="InterPro" id="IPR006726">
    <property type="entry name" value="PHBA_efflux_AaeB/fusaric-R"/>
</dbReference>
<feature type="transmembrane region" description="Helical" evidence="8">
    <location>
        <begin position="465"/>
        <end position="493"/>
    </location>
</feature>
<evidence type="ECO:0000256" key="6">
    <source>
        <dbReference type="ARBA" id="ARBA00023136"/>
    </source>
</evidence>
<sequence>MNDKSKFATKVALSLTLAYLIPFSMGWPQASTAATTVMLIASTGSRRESLAKGTLRVLGTLVGAVIGLLLVGMFAQDRIMYMLSVSVVVSFIFYFRNAYQKDPTLLALTGVMTLMMSNGGDAEGAFMYGVDRAYMTIFGVVLYTLVGTFLWPTKTEQNLRQLIEQLNQAQQALFAAILQNFEERQAQQQGGVPASGKQDTEEEDEDEDEEPHPTIEDLLDKVFAAQNALEQRFAAVSVECSDVSAYMKEWQLTVHFNKQITQELSVAAHSHFSHQQDRSCINNFDQAIEEIQALFKTCQEMWDNEGPAYRAQEFKVDYNQQALSDAPHLVKGSALTLGHLLKLMHQSLSRLAESISCIDSVTNNVSFKQDLPKQKSKFLWWDAENFKTAVKTFTTYWVAGLIWIYFNPPGGYSFVTFSTIFMSLLSFVPIHPFMLLILFTFGFLFAVPSYVFILPGLELGGELGLFIFIYTFIGFYLFKGPVTIFYMIGLFVLGLDNNMTYHFGILMTIMTLFYMVVFMIIFAHYFPFSSRPEHLFLTLKERYFRHVGDLFASYHEQSESTFNKMKRSLHLVTLNVSSKKLKVWGSKINHKLFDKTPPEAIGAFSKSCDALSNHVNILIAAEQKLLSNTLIKQLRSKHTDSILPLMAGALASHQATDELDSVFKKYSQDYQSFENKLEDFFSELDLSDYAYSEIAGFYILLNLKRNVFEAINQCKQTYEDIDWVNLRQKRF</sequence>
<feature type="region of interest" description="Disordered" evidence="7">
    <location>
        <begin position="187"/>
        <end position="212"/>
    </location>
</feature>
<dbReference type="PANTHER" id="PTHR30509">
    <property type="entry name" value="P-HYDROXYBENZOIC ACID EFFLUX PUMP SUBUNIT-RELATED"/>
    <property type="match status" value="1"/>
</dbReference>
<keyword evidence="4 8" id="KW-0812">Transmembrane</keyword>
<name>A0A510IBU1_9VIBR</name>
<dbReference type="RefSeq" id="WP_143693795.1">
    <property type="nucleotide sequence ID" value="NZ_AP019799.1"/>
</dbReference>
<keyword evidence="2" id="KW-0813">Transport</keyword>
<comment type="subcellular location">
    <subcellularLocation>
        <location evidence="1">Cell membrane</location>
        <topology evidence="1">Multi-pass membrane protein</topology>
    </subcellularLocation>
</comment>
<gene>
    <name evidence="9" type="ORF">VroAM7_38980</name>
</gene>
<feature type="transmembrane region" description="Helical" evidence="8">
    <location>
        <begin position="388"/>
        <end position="406"/>
    </location>
</feature>
<dbReference type="GO" id="GO:0022857">
    <property type="term" value="F:transmembrane transporter activity"/>
    <property type="evidence" value="ECO:0007669"/>
    <property type="project" value="InterPro"/>
</dbReference>
<feature type="transmembrane region" description="Helical" evidence="8">
    <location>
        <begin position="133"/>
        <end position="151"/>
    </location>
</feature>
<evidence type="ECO:0000256" key="8">
    <source>
        <dbReference type="SAM" id="Phobius"/>
    </source>
</evidence>
<evidence type="ECO:0000256" key="3">
    <source>
        <dbReference type="ARBA" id="ARBA00022475"/>
    </source>
</evidence>
<keyword evidence="6 8" id="KW-0472">Membrane</keyword>
<evidence type="ECO:0000256" key="7">
    <source>
        <dbReference type="SAM" id="MobiDB-lite"/>
    </source>
</evidence>
<keyword evidence="3" id="KW-1003">Cell membrane</keyword>
<evidence type="ECO:0000256" key="4">
    <source>
        <dbReference type="ARBA" id="ARBA00022692"/>
    </source>
</evidence>
<dbReference type="PANTHER" id="PTHR30509:SF9">
    <property type="entry name" value="MULTIDRUG RESISTANCE PROTEIN MDTO"/>
    <property type="match status" value="1"/>
</dbReference>
<evidence type="ECO:0000313" key="10">
    <source>
        <dbReference type="Proteomes" id="UP000315115"/>
    </source>
</evidence>
<dbReference type="GO" id="GO:0005886">
    <property type="term" value="C:plasma membrane"/>
    <property type="evidence" value="ECO:0007669"/>
    <property type="project" value="UniProtKB-SubCell"/>
</dbReference>
<dbReference type="EMBL" id="AP019799">
    <property type="protein sequence ID" value="BBL91245.1"/>
    <property type="molecule type" value="Genomic_DNA"/>
</dbReference>
<evidence type="ECO:0000256" key="5">
    <source>
        <dbReference type="ARBA" id="ARBA00022989"/>
    </source>
</evidence>
<feature type="transmembrane region" description="Helical" evidence="8">
    <location>
        <begin position="57"/>
        <end position="74"/>
    </location>
</feature>
<dbReference type="Proteomes" id="UP000315115">
    <property type="component" value="Chromosome 2"/>
</dbReference>
<evidence type="ECO:0000256" key="1">
    <source>
        <dbReference type="ARBA" id="ARBA00004651"/>
    </source>
</evidence>